<feature type="compositionally biased region" description="Basic and acidic residues" evidence="1">
    <location>
        <begin position="80"/>
        <end position="89"/>
    </location>
</feature>
<gene>
    <name evidence="2" type="ORF">GCM10009825_37860</name>
</gene>
<evidence type="ECO:0000313" key="3">
    <source>
        <dbReference type="Proteomes" id="UP001500102"/>
    </source>
</evidence>
<evidence type="ECO:0000313" key="2">
    <source>
        <dbReference type="EMBL" id="GAA2145328.1"/>
    </source>
</evidence>
<feature type="region of interest" description="Disordered" evidence="1">
    <location>
        <begin position="44"/>
        <end position="89"/>
    </location>
</feature>
<comment type="caution">
    <text evidence="2">The sequence shown here is derived from an EMBL/GenBank/DDBJ whole genome shotgun (WGS) entry which is preliminary data.</text>
</comment>
<proteinExistence type="predicted"/>
<reference evidence="2 3" key="1">
    <citation type="journal article" date="2019" name="Int. J. Syst. Evol. Microbiol.">
        <title>The Global Catalogue of Microorganisms (GCM) 10K type strain sequencing project: providing services to taxonomists for standard genome sequencing and annotation.</title>
        <authorList>
            <consortium name="The Broad Institute Genomics Platform"/>
            <consortium name="The Broad Institute Genome Sequencing Center for Infectious Disease"/>
            <person name="Wu L."/>
            <person name="Ma J."/>
        </authorList>
    </citation>
    <scope>NUCLEOTIDE SEQUENCE [LARGE SCALE GENOMIC DNA]</scope>
    <source>
        <strain evidence="2 3">JCM 15921</strain>
    </source>
</reference>
<sequence length="89" mass="9337">MRFSTEGTDYGIDLSAGNAAELRCCPEAVRTKRVLGLAWGERTGAHECAPAGGPDGDPGSSSHQWGRRQGFTNNASGVSKAKERNSNDG</sequence>
<accession>A0ABN2ZQ16</accession>
<evidence type="ECO:0000256" key="1">
    <source>
        <dbReference type="SAM" id="MobiDB-lite"/>
    </source>
</evidence>
<protein>
    <submittedName>
        <fullName evidence="2">Uncharacterized protein</fullName>
    </submittedName>
</protein>
<feature type="compositionally biased region" description="Low complexity" evidence="1">
    <location>
        <begin position="49"/>
        <end position="62"/>
    </location>
</feature>
<name>A0ABN2ZQ16_9MICC</name>
<keyword evidence="3" id="KW-1185">Reference proteome</keyword>
<dbReference type="Proteomes" id="UP001500102">
    <property type="component" value="Unassembled WGS sequence"/>
</dbReference>
<organism evidence="2 3">
    <name type="scientific">Arthrobacter humicola</name>
    <dbReference type="NCBI Taxonomy" id="409291"/>
    <lineage>
        <taxon>Bacteria</taxon>
        <taxon>Bacillati</taxon>
        <taxon>Actinomycetota</taxon>
        <taxon>Actinomycetes</taxon>
        <taxon>Micrococcales</taxon>
        <taxon>Micrococcaceae</taxon>
        <taxon>Arthrobacter</taxon>
    </lineage>
</organism>
<dbReference type="EMBL" id="BAAAQB010000041">
    <property type="protein sequence ID" value="GAA2145328.1"/>
    <property type="molecule type" value="Genomic_DNA"/>
</dbReference>